<protein>
    <submittedName>
        <fullName evidence="1">Uncharacterized protein</fullName>
    </submittedName>
</protein>
<gene>
    <name evidence="1" type="ORF">SO3561_04168</name>
</gene>
<dbReference type="EMBL" id="BDQI01000008">
    <property type="protein sequence ID" value="GAX52650.1"/>
    <property type="molecule type" value="Genomic_DNA"/>
</dbReference>
<keyword evidence="2" id="KW-1185">Reference proteome</keyword>
<dbReference type="AlphaFoldDB" id="A0A250VF94"/>
<comment type="caution">
    <text evidence="1">The sequence shown here is derived from an EMBL/GenBank/DDBJ whole genome shotgun (WGS) entry which is preliminary data.</text>
</comment>
<dbReference type="Proteomes" id="UP000217446">
    <property type="component" value="Unassembled WGS sequence"/>
</dbReference>
<name>A0A250VF94_STROL</name>
<reference evidence="2" key="1">
    <citation type="submission" date="2017-05" db="EMBL/GenBank/DDBJ databases">
        <title>Streptomyces olivochromogenes NBRC 3561 whole genome shotgun sequence.</title>
        <authorList>
            <person name="Dohra H."/>
            <person name="Kodani S."/>
        </authorList>
    </citation>
    <scope>NUCLEOTIDE SEQUENCE [LARGE SCALE GENOMIC DNA]</scope>
    <source>
        <strain evidence="2">NBRC 3561</strain>
    </source>
</reference>
<proteinExistence type="predicted"/>
<accession>A0A250VF94</accession>
<evidence type="ECO:0000313" key="1">
    <source>
        <dbReference type="EMBL" id="GAX52650.1"/>
    </source>
</evidence>
<organism evidence="1 2">
    <name type="scientific">Streptomyces olivochromogenes</name>
    <dbReference type="NCBI Taxonomy" id="1963"/>
    <lineage>
        <taxon>Bacteria</taxon>
        <taxon>Bacillati</taxon>
        <taxon>Actinomycetota</taxon>
        <taxon>Actinomycetes</taxon>
        <taxon>Kitasatosporales</taxon>
        <taxon>Streptomycetaceae</taxon>
        <taxon>Streptomyces</taxon>
    </lineage>
</organism>
<evidence type="ECO:0000313" key="2">
    <source>
        <dbReference type="Proteomes" id="UP000217446"/>
    </source>
</evidence>
<sequence>MLLVLRLRTVTDLVYGGVGDHAAVRVLPARTGAGRARAAEPHDVSAPRPFVALLCGTRGMARFLSS</sequence>